<dbReference type="PANTHER" id="PTHR37313:SF1">
    <property type="entry name" value="UPF0749 PROTEIN RV1823"/>
    <property type="match status" value="1"/>
</dbReference>
<feature type="transmembrane region" description="Helical" evidence="4">
    <location>
        <begin position="67"/>
        <end position="86"/>
    </location>
</feature>
<dbReference type="Proteomes" id="UP001247542">
    <property type="component" value="Unassembled WGS sequence"/>
</dbReference>
<reference evidence="5 6" key="1">
    <citation type="submission" date="2023-06" db="EMBL/GenBank/DDBJ databases">
        <title>Draft genome sequence of Gleimia hominis type strain CCUG 57540T.</title>
        <authorList>
            <person name="Salva-Serra F."/>
            <person name="Cardew S."/>
            <person name="Jensie Markopoulos S."/>
            <person name="Ohlen M."/>
            <person name="Inganas E."/>
            <person name="Svensson-Stadler L."/>
            <person name="Moore E.R.B."/>
        </authorList>
    </citation>
    <scope>NUCLEOTIDE SEQUENCE [LARGE SCALE GENOMIC DNA]</scope>
    <source>
        <strain evidence="5 6">CCUG 57540</strain>
    </source>
</reference>
<proteinExistence type="inferred from homology"/>
<organism evidence="5 6">
    <name type="scientific">Gleimia hominis</name>
    <dbReference type="NCBI Taxonomy" id="595468"/>
    <lineage>
        <taxon>Bacteria</taxon>
        <taxon>Bacillati</taxon>
        <taxon>Actinomycetota</taxon>
        <taxon>Actinomycetes</taxon>
        <taxon>Actinomycetales</taxon>
        <taxon>Actinomycetaceae</taxon>
        <taxon>Gleimia</taxon>
    </lineage>
</organism>
<keyword evidence="6" id="KW-1185">Reference proteome</keyword>
<evidence type="ECO:0000256" key="1">
    <source>
        <dbReference type="ARBA" id="ARBA00009108"/>
    </source>
</evidence>
<dbReference type="RefSeq" id="WP_313273364.1">
    <property type="nucleotide sequence ID" value="NZ_JASXSX010000001.1"/>
</dbReference>
<accession>A0ABU3IB76</accession>
<evidence type="ECO:0000313" key="6">
    <source>
        <dbReference type="Proteomes" id="UP001247542"/>
    </source>
</evidence>
<protein>
    <submittedName>
        <fullName evidence="5">DUF881 domain-containing protein</fullName>
    </submittedName>
</protein>
<keyword evidence="2" id="KW-0175">Coiled coil</keyword>
<gene>
    <name evidence="5" type="ORF">QS713_06100</name>
</gene>
<dbReference type="Gene3D" id="3.30.70.1880">
    <property type="entry name" value="Protein of unknown function DUF881"/>
    <property type="match status" value="1"/>
</dbReference>
<dbReference type="PANTHER" id="PTHR37313">
    <property type="entry name" value="UPF0749 PROTEIN RV1825"/>
    <property type="match status" value="1"/>
</dbReference>
<sequence>MARVDSFVEDESGEVQKTSASKRKTASPKRDAAASMSLLQELLYDPLNYGYSKVPQRNGRERPKRSAWGRVVTLVLAVVLGLVVTVSTRSLLAQLNSGDVVNKSLRSQVQMSRQSVNTLQDEVDTLQGKVQILSKQDDSARPADSNSIALAQSQELRGEGVVLTVREDAHADAKGRVQDADLRVLINALWAGGAEGITLGDVRVGPTTSVRTAGGAILVNFRPIEPPYVLQAIGDANDLQAAVTNGDTGTYIAALNREYNISTRIDIKDNLVLPAANNRTVEQARLMKEELQ</sequence>
<comment type="similarity">
    <text evidence="1">Belongs to the UPF0749 family.</text>
</comment>
<evidence type="ECO:0000256" key="2">
    <source>
        <dbReference type="SAM" id="Coils"/>
    </source>
</evidence>
<feature type="coiled-coil region" evidence="2">
    <location>
        <begin position="102"/>
        <end position="136"/>
    </location>
</feature>
<feature type="region of interest" description="Disordered" evidence="3">
    <location>
        <begin position="1"/>
        <end position="32"/>
    </location>
</feature>
<name>A0ABU3IB76_9ACTO</name>
<keyword evidence="4" id="KW-1133">Transmembrane helix</keyword>
<comment type="caution">
    <text evidence="5">The sequence shown here is derived from an EMBL/GenBank/DDBJ whole genome shotgun (WGS) entry which is preliminary data.</text>
</comment>
<dbReference type="InterPro" id="IPR010273">
    <property type="entry name" value="DUF881"/>
</dbReference>
<evidence type="ECO:0000313" key="5">
    <source>
        <dbReference type="EMBL" id="MDT3767634.1"/>
    </source>
</evidence>
<evidence type="ECO:0000256" key="3">
    <source>
        <dbReference type="SAM" id="MobiDB-lite"/>
    </source>
</evidence>
<keyword evidence="4" id="KW-0472">Membrane</keyword>
<dbReference type="Pfam" id="PF05949">
    <property type="entry name" value="DUF881"/>
    <property type="match status" value="1"/>
</dbReference>
<dbReference type="EMBL" id="JASXSX010000001">
    <property type="protein sequence ID" value="MDT3767634.1"/>
    <property type="molecule type" value="Genomic_DNA"/>
</dbReference>
<keyword evidence="4" id="KW-0812">Transmembrane</keyword>
<evidence type="ECO:0000256" key="4">
    <source>
        <dbReference type="SAM" id="Phobius"/>
    </source>
</evidence>